<dbReference type="PANTHER" id="PTHR13159">
    <property type="entry name" value="RADIAL SPOKEHEAD-RELATED"/>
    <property type="match status" value="1"/>
</dbReference>
<proteinExistence type="predicted"/>
<keyword evidence="4" id="KW-0206">Cytoskeleton</keyword>
<evidence type="ECO:0000313" key="6">
    <source>
        <dbReference type="EMBL" id="TGZ51177.1"/>
    </source>
</evidence>
<name>A0A4S2KT38_OPIFE</name>
<dbReference type="EMBL" id="SJOL01010576">
    <property type="protein sequence ID" value="TGZ51177.1"/>
    <property type="molecule type" value="Genomic_DNA"/>
</dbReference>
<dbReference type="GO" id="GO:0060294">
    <property type="term" value="P:cilium movement involved in cell motility"/>
    <property type="evidence" value="ECO:0007669"/>
    <property type="project" value="InterPro"/>
</dbReference>
<feature type="non-terminal residue" evidence="6">
    <location>
        <position position="1"/>
    </location>
</feature>
<organism evidence="6 7">
    <name type="scientific">Opisthorchis felineus</name>
    <dbReference type="NCBI Taxonomy" id="147828"/>
    <lineage>
        <taxon>Eukaryota</taxon>
        <taxon>Metazoa</taxon>
        <taxon>Spiralia</taxon>
        <taxon>Lophotrochozoa</taxon>
        <taxon>Platyhelminthes</taxon>
        <taxon>Trematoda</taxon>
        <taxon>Digenea</taxon>
        <taxon>Opisthorchiida</taxon>
        <taxon>Opisthorchiata</taxon>
        <taxon>Opisthorchiidae</taxon>
        <taxon>Opisthorchis</taxon>
    </lineage>
</organism>
<keyword evidence="7" id="KW-1185">Reference proteome</keyword>
<protein>
    <submittedName>
        <fullName evidence="6">Uncharacterized protein</fullName>
    </submittedName>
</protein>
<evidence type="ECO:0000256" key="1">
    <source>
        <dbReference type="ARBA" id="ARBA00004430"/>
    </source>
</evidence>
<sequence>ICCLFTGNLDAKVDRTPPFPGTETNYLRAKIARISAATHISPEGFYHFGEEEEEEAIDEEEGERQNYVKNEEYEPLPMEKLADRSLQHWVHHVSYILPQGRVTW</sequence>
<evidence type="ECO:0000256" key="3">
    <source>
        <dbReference type="ARBA" id="ARBA00023069"/>
    </source>
</evidence>
<evidence type="ECO:0000256" key="5">
    <source>
        <dbReference type="ARBA" id="ARBA00023273"/>
    </source>
</evidence>
<comment type="subcellular location">
    <subcellularLocation>
        <location evidence="1">Cytoplasm</location>
        <location evidence="1">Cytoskeleton</location>
        <location evidence="1">Cilium axoneme</location>
    </subcellularLocation>
</comment>
<dbReference type="Pfam" id="PF04712">
    <property type="entry name" value="Radial_spoke"/>
    <property type="match status" value="1"/>
</dbReference>
<keyword evidence="2" id="KW-0963">Cytoplasm</keyword>
<dbReference type="InterPro" id="IPR006802">
    <property type="entry name" value="Radial_spoke"/>
</dbReference>
<evidence type="ECO:0000256" key="2">
    <source>
        <dbReference type="ARBA" id="ARBA00022490"/>
    </source>
</evidence>
<comment type="caution">
    <text evidence="6">The sequence shown here is derived from an EMBL/GenBank/DDBJ whole genome shotgun (WGS) entry which is preliminary data.</text>
</comment>
<reference evidence="6 7" key="1">
    <citation type="journal article" date="2019" name="BMC Genomics">
        <title>New insights from Opisthorchis felineus genome: update on genomics of the epidemiologically important liver flukes.</title>
        <authorList>
            <person name="Ershov N.I."/>
            <person name="Mordvinov V.A."/>
            <person name="Prokhortchouk E.B."/>
            <person name="Pakharukova M.Y."/>
            <person name="Gunbin K.V."/>
            <person name="Ustyantsev K."/>
            <person name="Genaev M.A."/>
            <person name="Blinov A.G."/>
            <person name="Mazur A."/>
            <person name="Boulygina E."/>
            <person name="Tsygankova S."/>
            <person name="Khrameeva E."/>
            <person name="Chekanov N."/>
            <person name="Fan G."/>
            <person name="Xiao A."/>
            <person name="Zhang H."/>
            <person name="Xu X."/>
            <person name="Yang H."/>
            <person name="Solovyev V."/>
            <person name="Lee S.M."/>
            <person name="Liu X."/>
            <person name="Afonnikov D.A."/>
            <person name="Skryabin K.G."/>
        </authorList>
    </citation>
    <scope>NUCLEOTIDE SEQUENCE [LARGE SCALE GENOMIC DNA]</scope>
    <source>
        <strain evidence="6">AK-0245</strain>
        <tissue evidence="6">Whole organism</tissue>
    </source>
</reference>
<dbReference type="Proteomes" id="UP000308267">
    <property type="component" value="Unassembled WGS sequence"/>
</dbReference>
<dbReference type="GO" id="GO:0001534">
    <property type="term" value="C:radial spoke"/>
    <property type="evidence" value="ECO:0007669"/>
    <property type="project" value="InterPro"/>
</dbReference>
<accession>A0A4S2KT38</accession>
<dbReference type="PANTHER" id="PTHR13159:SF0">
    <property type="entry name" value="RADIAL SPOKE HEAD 6 HOMOLOG A"/>
    <property type="match status" value="1"/>
</dbReference>
<keyword evidence="3" id="KW-0969">Cilium</keyword>
<dbReference type="AlphaFoldDB" id="A0A4S2KT38"/>
<gene>
    <name evidence="6" type="ORF">CRM22_010755</name>
</gene>
<dbReference type="GO" id="GO:0035082">
    <property type="term" value="P:axoneme assembly"/>
    <property type="evidence" value="ECO:0007669"/>
    <property type="project" value="TreeGrafter"/>
</dbReference>
<dbReference type="OrthoDB" id="272202at2759"/>
<dbReference type="STRING" id="147828.A0A4S2KT38"/>
<keyword evidence="5" id="KW-0966">Cell projection</keyword>
<evidence type="ECO:0000313" key="7">
    <source>
        <dbReference type="Proteomes" id="UP000308267"/>
    </source>
</evidence>
<evidence type="ECO:0000256" key="4">
    <source>
        <dbReference type="ARBA" id="ARBA00023212"/>
    </source>
</evidence>